<organism evidence="2">
    <name type="scientific">Lepeophtheirus salmonis</name>
    <name type="common">Salmon louse</name>
    <name type="synonym">Caligus salmonis</name>
    <dbReference type="NCBI Taxonomy" id="72036"/>
    <lineage>
        <taxon>Eukaryota</taxon>
        <taxon>Metazoa</taxon>
        <taxon>Ecdysozoa</taxon>
        <taxon>Arthropoda</taxon>
        <taxon>Crustacea</taxon>
        <taxon>Multicrustacea</taxon>
        <taxon>Hexanauplia</taxon>
        <taxon>Copepoda</taxon>
        <taxon>Siphonostomatoida</taxon>
        <taxon>Caligidae</taxon>
        <taxon>Lepeophtheirus</taxon>
    </lineage>
</organism>
<dbReference type="AlphaFoldDB" id="A0A0K2UY40"/>
<feature type="region of interest" description="Disordered" evidence="1">
    <location>
        <begin position="1"/>
        <end position="20"/>
    </location>
</feature>
<sequence>MSEKSNSQYGSNEYLPIQPAQSTLNDATLITTSESQWKTVENEPLLSKYERLVQGTPIAEGFPPDKLIGRRRNSNTLDEVEITTVDKVAEDIDSESKLLSKSGMSKIRKILPDNLIEDDNKSFKTAKSDTTIISLSDDIDDD</sequence>
<reference evidence="2" key="1">
    <citation type="submission" date="2014-05" db="EMBL/GenBank/DDBJ databases">
        <authorList>
            <person name="Chronopoulou M."/>
        </authorList>
    </citation>
    <scope>NUCLEOTIDE SEQUENCE</scope>
    <source>
        <tissue evidence="2">Whole organism</tissue>
    </source>
</reference>
<name>A0A0K2UY40_LEPSM</name>
<protein>
    <submittedName>
        <fullName evidence="2">Uncharacterized protein</fullName>
    </submittedName>
</protein>
<evidence type="ECO:0000256" key="1">
    <source>
        <dbReference type="SAM" id="MobiDB-lite"/>
    </source>
</evidence>
<dbReference type="EMBL" id="HACA01025624">
    <property type="protein sequence ID" value="CDW42985.1"/>
    <property type="molecule type" value="Transcribed_RNA"/>
</dbReference>
<proteinExistence type="predicted"/>
<accession>A0A0K2UY40</accession>
<evidence type="ECO:0000313" key="2">
    <source>
        <dbReference type="EMBL" id="CDW42985.1"/>
    </source>
</evidence>
<feature type="compositionally biased region" description="Polar residues" evidence="1">
    <location>
        <begin position="1"/>
        <end position="11"/>
    </location>
</feature>